<sequence length="169" mass="19787">MIIWLDFTMVLLSVRFGELIEVGNDLKFDVYSNNFHTTMAKTADKTKLTIAIMLPQDYIRLQMDRINKGNWSFNKYFYLDSYTIIIHKNFNDIAQTICALLNTQSNTAIYINYNDFSPIEAINSRLFLKFATFINMPVMTYIPNAYATVKKMRINFKNKKSKLNLFGQN</sequence>
<evidence type="ECO:0000313" key="2">
    <source>
        <dbReference type="EMBL" id="RNA20685.1"/>
    </source>
</evidence>
<evidence type="ECO:0000313" key="3">
    <source>
        <dbReference type="Proteomes" id="UP000276133"/>
    </source>
</evidence>
<comment type="caution">
    <text evidence="2">The sequence shown here is derived from an EMBL/GenBank/DDBJ whole genome shotgun (WGS) entry which is preliminary data.</text>
</comment>
<protein>
    <submittedName>
        <fullName evidence="2">Uncharacterized protein</fullName>
    </submittedName>
</protein>
<dbReference type="EMBL" id="REGN01003805">
    <property type="protein sequence ID" value="RNA20685.1"/>
    <property type="molecule type" value="Genomic_DNA"/>
</dbReference>
<feature type="signal peptide" evidence="1">
    <location>
        <begin position="1"/>
        <end position="19"/>
    </location>
</feature>
<dbReference type="AlphaFoldDB" id="A0A3M7RBN3"/>
<proteinExistence type="predicted"/>
<reference evidence="2 3" key="1">
    <citation type="journal article" date="2018" name="Sci. Rep.">
        <title>Genomic signatures of local adaptation to the degree of environmental predictability in rotifers.</title>
        <authorList>
            <person name="Franch-Gras L."/>
            <person name="Hahn C."/>
            <person name="Garcia-Roger E.M."/>
            <person name="Carmona M.J."/>
            <person name="Serra M."/>
            <person name="Gomez A."/>
        </authorList>
    </citation>
    <scope>NUCLEOTIDE SEQUENCE [LARGE SCALE GENOMIC DNA]</scope>
    <source>
        <strain evidence="2">HYR1</strain>
    </source>
</reference>
<accession>A0A3M7RBN3</accession>
<keyword evidence="3" id="KW-1185">Reference proteome</keyword>
<keyword evidence="1" id="KW-0732">Signal</keyword>
<name>A0A3M7RBN3_BRAPC</name>
<gene>
    <name evidence="2" type="ORF">BpHYR1_016648</name>
</gene>
<evidence type="ECO:0000256" key="1">
    <source>
        <dbReference type="SAM" id="SignalP"/>
    </source>
</evidence>
<dbReference type="Proteomes" id="UP000276133">
    <property type="component" value="Unassembled WGS sequence"/>
</dbReference>
<organism evidence="2 3">
    <name type="scientific">Brachionus plicatilis</name>
    <name type="common">Marine rotifer</name>
    <name type="synonym">Brachionus muelleri</name>
    <dbReference type="NCBI Taxonomy" id="10195"/>
    <lineage>
        <taxon>Eukaryota</taxon>
        <taxon>Metazoa</taxon>
        <taxon>Spiralia</taxon>
        <taxon>Gnathifera</taxon>
        <taxon>Rotifera</taxon>
        <taxon>Eurotatoria</taxon>
        <taxon>Monogononta</taxon>
        <taxon>Pseudotrocha</taxon>
        <taxon>Ploima</taxon>
        <taxon>Brachionidae</taxon>
        <taxon>Brachionus</taxon>
    </lineage>
</organism>
<feature type="chain" id="PRO_5018200821" evidence="1">
    <location>
        <begin position="20"/>
        <end position="169"/>
    </location>
</feature>